<dbReference type="CDD" id="cd08771">
    <property type="entry name" value="DLP_1"/>
    <property type="match status" value="1"/>
</dbReference>
<dbReference type="PROSITE" id="PS00410">
    <property type="entry name" value="G_DYNAMIN_1"/>
    <property type="match status" value="1"/>
</dbReference>
<feature type="region of interest" description="Disordered" evidence="4">
    <location>
        <begin position="707"/>
        <end position="881"/>
    </location>
</feature>
<evidence type="ECO:0000256" key="4">
    <source>
        <dbReference type="SAM" id="MobiDB-lite"/>
    </source>
</evidence>
<feature type="domain" description="Dynamin-type G" evidence="6">
    <location>
        <begin position="27"/>
        <end position="302"/>
    </location>
</feature>
<dbReference type="GO" id="GO:0016020">
    <property type="term" value="C:membrane"/>
    <property type="evidence" value="ECO:0007669"/>
    <property type="project" value="TreeGrafter"/>
</dbReference>
<reference evidence="7 8" key="1">
    <citation type="submission" date="2014-11" db="EMBL/GenBank/DDBJ databases">
        <authorList>
            <person name="Zhu J."/>
            <person name="Qi W."/>
            <person name="Song R."/>
        </authorList>
    </citation>
    <scope>NUCLEOTIDE SEQUENCE [LARGE SCALE GENOMIC DNA]</scope>
</reference>
<dbReference type="GO" id="GO:0008017">
    <property type="term" value="F:microtubule binding"/>
    <property type="evidence" value="ECO:0007669"/>
    <property type="project" value="TreeGrafter"/>
</dbReference>
<dbReference type="InterPro" id="IPR022812">
    <property type="entry name" value="Dynamin"/>
</dbReference>
<dbReference type="InterPro" id="IPR027417">
    <property type="entry name" value="P-loop_NTPase"/>
</dbReference>
<protein>
    <recommendedName>
        <fullName evidence="9">Dynamin-type G domain-containing protein</fullName>
    </recommendedName>
</protein>
<dbReference type="GO" id="GO:0005737">
    <property type="term" value="C:cytoplasm"/>
    <property type="evidence" value="ECO:0007669"/>
    <property type="project" value="TreeGrafter"/>
</dbReference>
<dbReference type="Pfam" id="PF00350">
    <property type="entry name" value="Dynamin_N"/>
    <property type="match status" value="1"/>
</dbReference>
<dbReference type="PROSITE" id="PS51718">
    <property type="entry name" value="G_DYNAMIN_2"/>
    <property type="match status" value="1"/>
</dbReference>
<evidence type="ECO:0000259" key="6">
    <source>
        <dbReference type="PROSITE" id="PS51718"/>
    </source>
</evidence>
<comment type="similarity">
    <text evidence="3">Belongs to the TRAFAC class dynamin-like GTPase superfamily. Dynamin/Fzo/YdjA family.</text>
</comment>
<feature type="compositionally biased region" description="Low complexity" evidence="4">
    <location>
        <begin position="792"/>
        <end position="801"/>
    </location>
</feature>
<proteinExistence type="inferred from homology"/>
<dbReference type="SMART" id="SM00053">
    <property type="entry name" value="DYNc"/>
    <property type="match status" value="1"/>
</dbReference>
<evidence type="ECO:0000259" key="5">
    <source>
        <dbReference type="PROSITE" id="PS51388"/>
    </source>
</evidence>
<dbReference type="OrthoDB" id="5061070at2759"/>
<dbReference type="OMA" id="MAFRYVK"/>
<gene>
    <name evidence="7" type="ORF">Vbra_11290</name>
</gene>
<evidence type="ECO:0000256" key="2">
    <source>
        <dbReference type="ARBA" id="ARBA00023134"/>
    </source>
</evidence>
<dbReference type="PRINTS" id="PR00195">
    <property type="entry name" value="DYNAMIN"/>
</dbReference>
<dbReference type="Pfam" id="PF01031">
    <property type="entry name" value="Dynamin_M"/>
    <property type="match status" value="1"/>
</dbReference>
<dbReference type="InterPro" id="IPR020850">
    <property type="entry name" value="GED_dom"/>
</dbReference>
<dbReference type="GO" id="GO:0005874">
    <property type="term" value="C:microtubule"/>
    <property type="evidence" value="ECO:0007669"/>
    <property type="project" value="TreeGrafter"/>
</dbReference>
<dbReference type="InterPro" id="IPR001401">
    <property type="entry name" value="Dynamin_GTPase"/>
</dbReference>
<dbReference type="Pfam" id="PF02212">
    <property type="entry name" value="GED"/>
    <property type="match status" value="1"/>
</dbReference>
<organism evidence="7 8">
    <name type="scientific">Vitrella brassicaformis (strain CCMP3155)</name>
    <dbReference type="NCBI Taxonomy" id="1169540"/>
    <lineage>
        <taxon>Eukaryota</taxon>
        <taxon>Sar</taxon>
        <taxon>Alveolata</taxon>
        <taxon>Colpodellida</taxon>
        <taxon>Vitrellaceae</taxon>
        <taxon>Vitrella</taxon>
    </lineage>
</organism>
<dbReference type="InterPro" id="IPR000375">
    <property type="entry name" value="Dynamin_stalk"/>
</dbReference>
<dbReference type="InterPro" id="IPR045063">
    <property type="entry name" value="Dynamin_N"/>
</dbReference>
<keyword evidence="1 3" id="KW-0547">Nucleotide-binding</keyword>
<dbReference type="FunFam" id="3.40.50.300:FF:001311">
    <property type="entry name" value="Dynamin-like protein-related"/>
    <property type="match status" value="1"/>
</dbReference>
<dbReference type="SUPFAM" id="SSF52540">
    <property type="entry name" value="P-loop containing nucleoside triphosphate hydrolases"/>
    <property type="match status" value="1"/>
</dbReference>
<evidence type="ECO:0000256" key="3">
    <source>
        <dbReference type="RuleBase" id="RU003932"/>
    </source>
</evidence>
<dbReference type="STRING" id="1169540.A0A0G4ED27"/>
<dbReference type="PANTHER" id="PTHR11566:SF233">
    <property type="entry name" value="CHROMOSOME UNDETERMINED SCAFFOLD_59, WHOLE GENOME SHOTGUN SEQUENCE"/>
    <property type="match status" value="1"/>
</dbReference>
<dbReference type="GO" id="GO:0003924">
    <property type="term" value="F:GTPase activity"/>
    <property type="evidence" value="ECO:0007669"/>
    <property type="project" value="InterPro"/>
</dbReference>
<accession>A0A0G4ED27</accession>
<dbReference type="PROSITE" id="PS51388">
    <property type="entry name" value="GED"/>
    <property type="match status" value="1"/>
</dbReference>
<dbReference type="InterPro" id="IPR019762">
    <property type="entry name" value="Dynamin_GTPase_CS"/>
</dbReference>
<dbReference type="VEuPathDB" id="CryptoDB:Vbra_11290"/>
<sequence>MDSQMYQNLRRLINVVDELRDVGLQQYINLPRICVVGTQSSGKSSVLESIVGMDFLPRGEGICTRRPLELRLVHLSESEHKLEEAWALFEGTQKKYTHFEQVRGEIERLTDEVAGKNKGIVDEPIVLTVYATQCPDLTLIDLPGITRVPMKGSDQTDDIEKLTREMALRYVRDPRTIILAVMAANADLSTSDALQLARKVDPKGLRTIGVITKIDLMDRGTDATKMLLGEDVPLRLGYTGVKNRSQADIKGGKKVREALEEEKTFFQNHPTYRALPPHYLGSRSLVDKLTKVLFRHIRNFLPEIKREINNKARSVSMRLDELGEGVPVDVAERVQLMWTMITDYCEIFKNTIRGKFDRKLQNYFEHQDLTGGAQIRTIFNDLLEEYVEKDVTADMTDYDIDSAIRMHEGDSIPGFPSPDTFEYLILPHLRKVHAPVLECLDRVSQTLELLSQKIANRVFSRFPKLAEQVLEQTQTIMLREKDTVKTILENLVAAETGYLFTNDSKYLMDHGSMLPMHNQEMIPQGPGGYAMNAEGQPIQHMGQIHPSNPNPRPGEPRSAQAFLNAQQQAGAGGSVFGRERNNRKTRYSGPFIKEIRKRLDSYFAIVLRNIRDTVPKTVGFFLVRQIQEKLQFELYTELNKAEILNDLLGEPPYIVEERKSLTLQMDVLKKASQVLQRDPTIAALNLEGFDHEYETDFHEEQLRVQAQAEAAGRGKAPHPFHPATQHGGPPAAAAAPEHHGGPPMMNGPTVRGGPQPTPPLQAGTNHTSPPQHPSPTPHPHQQQSPSPPPPQQQQQQQHVGGAPPPPPHRAGSQQQQAGAPGQMAPQGQPGQDARSRQGAGGPPKGGGLFDNPPPGSSKPLFTQNEPEKKRAHANPLGLFKT</sequence>
<dbReference type="Gene3D" id="3.40.50.300">
    <property type="entry name" value="P-loop containing nucleotide triphosphate hydrolases"/>
    <property type="match status" value="1"/>
</dbReference>
<dbReference type="GO" id="GO:0005525">
    <property type="term" value="F:GTP binding"/>
    <property type="evidence" value="ECO:0007669"/>
    <property type="project" value="UniProtKB-KW"/>
</dbReference>
<evidence type="ECO:0000313" key="7">
    <source>
        <dbReference type="EMBL" id="CEL93582.1"/>
    </source>
</evidence>
<keyword evidence="8" id="KW-1185">Reference proteome</keyword>
<evidence type="ECO:0000313" key="8">
    <source>
        <dbReference type="Proteomes" id="UP000041254"/>
    </source>
</evidence>
<feature type="compositionally biased region" description="Gly residues" evidence="4">
    <location>
        <begin position="838"/>
        <end position="848"/>
    </location>
</feature>
<dbReference type="AlphaFoldDB" id="A0A0G4ED27"/>
<dbReference type="InterPro" id="IPR030381">
    <property type="entry name" value="G_DYNAMIN_dom"/>
</dbReference>
<evidence type="ECO:0008006" key="9">
    <source>
        <dbReference type="Google" id="ProtNLM"/>
    </source>
</evidence>
<feature type="region of interest" description="Disordered" evidence="4">
    <location>
        <begin position="539"/>
        <end position="558"/>
    </location>
</feature>
<dbReference type="EMBL" id="CDMY01000179">
    <property type="protein sequence ID" value="CEL93582.1"/>
    <property type="molecule type" value="Genomic_DNA"/>
</dbReference>
<name>A0A0G4ED27_VITBC</name>
<dbReference type="InParanoid" id="A0A0G4ED27"/>
<keyword evidence="2 3" id="KW-0342">GTP-binding</keyword>
<dbReference type="InterPro" id="IPR003130">
    <property type="entry name" value="GED"/>
</dbReference>
<feature type="compositionally biased region" description="Low complexity" evidence="4">
    <location>
        <begin position="721"/>
        <end position="735"/>
    </location>
</feature>
<dbReference type="Proteomes" id="UP000041254">
    <property type="component" value="Unassembled WGS sequence"/>
</dbReference>
<feature type="domain" description="GED" evidence="5">
    <location>
        <begin position="592"/>
        <end position="683"/>
    </location>
</feature>
<dbReference type="SMART" id="SM00302">
    <property type="entry name" value="GED"/>
    <property type="match status" value="1"/>
</dbReference>
<evidence type="ECO:0000256" key="1">
    <source>
        <dbReference type="ARBA" id="ARBA00022741"/>
    </source>
</evidence>
<dbReference type="Gene3D" id="1.20.120.1240">
    <property type="entry name" value="Dynamin, middle domain"/>
    <property type="match status" value="1"/>
</dbReference>
<dbReference type="PhylomeDB" id="A0A0G4ED27"/>
<feature type="compositionally biased region" description="Low complexity" evidence="4">
    <location>
        <begin position="809"/>
        <end position="832"/>
    </location>
</feature>
<dbReference type="PANTHER" id="PTHR11566">
    <property type="entry name" value="DYNAMIN"/>
    <property type="match status" value="1"/>
</dbReference>